<dbReference type="InParanoid" id="A0A7N2N4G6"/>
<feature type="transmembrane region" description="Helical" evidence="6">
    <location>
        <begin position="496"/>
        <end position="519"/>
    </location>
</feature>
<feature type="transmembrane region" description="Helical" evidence="6">
    <location>
        <begin position="543"/>
        <end position="567"/>
    </location>
</feature>
<feature type="transmembrane region" description="Helical" evidence="6">
    <location>
        <begin position="47"/>
        <end position="66"/>
    </location>
</feature>
<evidence type="ECO:0000256" key="2">
    <source>
        <dbReference type="ARBA" id="ARBA00005982"/>
    </source>
</evidence>
<evidence type="ECO:0000256" key="1">
    <source>
        <dbReference type="ARBA" id="ARBA00004141"/>
    </source>
</evidence>
<comment type="similarity">
    <text evidence="2">Belongs to the major facilitator superfamily. Proton-dependent oligopeptide transporter (POT/PTR) (TC 2.A.17) family.</text>
</comment>
<dbReference type="Gene3D" id="1.20.1250.20">
    <property type="entry name" value="MFS general substrate transporter like domains"/>
    <property type="match status" value="1"/>
</dbReference>
<dbReference type="GO" id="GO:0016020">
    <property type="term" value="C:membrane"/>
    <property type="evidence" value="ECO:0007669"/>
    <property type="project" value="UniProtKB-SubCell"/>
</dbReference>
<organism evidence="7 8">
    <name type="scientific">Quercus lobata</name>
    <name type="common">Valley oak</name>
    <dbReference type="NCBI Taxonomy" id="97700"/>
    <lineage>
        <taxon>Eukaryota</taxon>
        <taxon>Viridiplantae</taxon>
        <taxon>Streptophyta</taxon>
        <taxon>Embryophyta</taxon>
        <taxon>Tracheophyta</taxon>
        <taxon>Spermatophyta</taxon>
        <taxon>Magnoliopsida</taxon>
        <taxon>eudicotyledons</taxon>
        <taxon>Gunneridae</taxon>
        <taxon>Pentapetalae</taxon>
        <taxon>rosids</taxon>
        <taxon>fabids</taxon>
        <taxon>Fagales</taxon>
        <taxon>Fagaceae</taxon>
        <taxon>Quercus</taxon>
    </lineage>
</organism>
<keyword evidence="5 6" id="KW-0472">Membrane</keyword>
<feature type="transmembrane region" description="Helical" evidence="6">
    <location>
        <begin position="73"/>
        <end position="92"/>
    </location>
</feature>
<dbReference type="KEGG" id="qlo:115970499"/>
<dbReference type="GO" id="GO:0022857">
    <property type="term" value="F:transmembrane transporter activity"/>
    <property type="evidence" value="ECO:0007669"/>
    <property type="project" value="InterPro"/>
</dbReference>
<dbReference type="InterPro" id="IPR036259">
    <property type="entry name" value="MFS_trans_sf"/>
</dbReference>
<evidence type="ECO:0000256" key="5">
    <source>
        <dbReference type="ARBA" id="ARBA00023136"/>
    </source>
</evidence>
<dbReference type="PANTHER" id="PTHR11654">
    <property type="entry name" value="OLIGOPEPTIDE TRANSPORTER-RELATED"/>
    <property type="match status" value="1"/>
</dbReference>
<dbReference type="SUPFAM" id="SSF103473">
    <property type="entry name" value="MFS general substrate transporter"/>
    <property type="match status" value="1"/>
</dbReference>
<reference evidence="7" key="2">
    <citation type="submission" date="2021-01" db="UniProtKB">
        <authorList>
            <consortium name="EnsemblPlants"/>
        </authorList>
    </citation>
    <scope>IDENTIFICATION</scope>
</reference>
<dbReference type="Proteomes" id="UP000594261">
    <property type="component" value="Chromosome 12"/>
</dbReference>
<evidence type="ECO:0000256" key="6">
    <source>
        <dbReference type="SAM" id="Phobius"/>
    </source>
</evidence>
<protein>
    <submittedName>
        <fullName evidence="7">Uncharacterized protein</fullName>
    </submittedName>
</protein>
<dbReference type="GeneID" id="115970499"/>
<feature type="transmembrane region" description="Helical" evidence="6">
    <location>
        <begin position="414"/>
        <end position="434"/>
    </location>
</feature>
<dbReference type="AlphaFoldDB" id="A0A7N2N4G6"/>
<dbReference type="OMA" id="TMVPQLR"/>
<dbReference type="CDD" id="cd17416">
    <property type="entry name" value="MFS_NPF1_2"/>
    <property type="match status" value="1"/>
</dbReference>
<evidence type="ECO:0000313" key="7">
    <source>
        <dbReference type="EnsemblPlants" id="QL12p029188:mrna"/>
    </source>
</evidence>
<feature type="transmembrane region" description="Helical" evidence="6">
    <location>
        <begin position="98"/>
        <end position="118"/>
    </location>
</feature>
<feature type="transmembrane region" description="Helical" evidence="6">
    <location>
        <begin position="146"/>
        <end position="172"/>
    </location>
</feature>
<comment type="subcellular location">
    <subcellularLocation>
        <location evidence="1">Membrane</location>
        <topology evidence="1">Multi-pass membrane protein</topology>
    </subcellularLocation>
</comment>
<dbReference type="EnsemblPlants" id="QL12p029188:mrna">
    <property type="protein sequence ID" value="QL12p029188:mrna"/>
    <property type="gene ID" value="QL12p029188"/>
</dbReference>
<dbReference type="Gramene" id="QL12p029188:mrna">
    <property type="protein sequence ID" value="QL12p029188:mrna"/>
    <property type="gene ID" value="QL12p029188"/>
</dbReference>
<dbReference type="OrthoDB" id="8904098at2759"/>
<keyword evidence="3 6" id="KW-0812">Transmembrane</keyword>
<feature type="transmembrane region" description="Helical" evidence="6">
    <location>
        <begin position="192"/>
        <end position="212"/>
    </location>
</feature>
<dbReference type="RefSeq" id="XP_030945987.1">
    <property type="nucleotide sequence ID" value="XM_031090127.1"/>
</dbReference>
<reference evidence="7 8" key="1">
    <citation type="journal article" date="2016" name="G3 (Bethesda)">
        <title>First Draft Assembly and Annotation of the Genome of a California Endemic Oak Quercus lobata Nee (Fagaceae).</title>
        <authorList>
            <person name="Sork V.L."/>
            <person name="Fitz-Gibbon S.T."/>
            <person name="Puiu D."/>
            <person name="Crepeau M."/>
            <person name="Gugger P.F."/>
            <person name="Sherman R."/>
            <person name="Stevens K."/>
            <person name="Langley C.H."/>
            <person name="Pellegrini M."/>
            <person name="Salzberg S.L."/>
        </authorList>
    </citation>
    <scope>NUCLEOTIDE SEQUENCE [LARGE SCALE GENOMIC DNA]</scope>
    <source>
        <strain evidence="7 8">cv. SW786</strain>
    </source>
</reference>
<dbReference type="EMBL" id="LRBV02000012">
    <property type="status" value="NOT_ANNOTATED_CDS"/>
    <property type="molecule type" value="Genomic_DNA"/>
</dbReference>
<keyword evidence="4 6" id="KW-1133">Transmembrane helix</keyword>
<evidence type="ECO:0000256" key="3">
    <source>
        <dbReference type="ARBA" id="ARBA00022692"/>
    </source>
</evidence>
<dbReference type="Pfam" id="PF00854">
    <property type="entry name" value="PTR2"/>
    <property type="match status" value="1"/>
</dbReference>
<dbReference type="InterPro" id="IPR000109">
    <property type="entry name" value="POT_fam"/>
</dbReference>
<keyword evidence="8" id="KW-1185">Reference proteome</keyword>
<proteinExistence type="inferred from homology"/>
<sequence length="593" mass="65371">MEHIVAEEKCMSSNENEQPHQAAKAKPIKGGFRTMPFIIVNESFEKVASYGLMPNMILYLIGSYNMKTASASSILLMWSAISNVMAIFGAFLSDSYLGRFRVISLGSISSLLGMTILWSTAMMPQLKPPSCDQSSQVCKSATAAQLALLLSSFGLISIGAGCVRPCSIAFGADQLDNKDKPNNERLLESFFNWYYTSIGVSTVLALTIIVYVQDQLGWKVGFGVPVILMIISTVIFLAGSSLYVKVKPSKSLFTGFVQVLVVAFKDRKLSLPQSNSDQYCHSHDSNFLVPTDNLRCLNKACIIRDRERDLNPDGSALDSWSLCTIEQVESLKALLRVIPMWSTGIVMFLCMNQNSFSTLQAKSMDRHITKNFEIPAGSFTVFMVVTLTIWVAFYDRVMVPLLSKYTGRPKGLSTKVRMGIGLLLACAALAVAAITENIRRRIAIEEGPVDSPGAVIDMSALWLVPQFALLGLAEAFNAIGQIEFYYTQLPKSMSSIAVAIFTLGTAVANLVGSLLVNIVDGVTSKDGHESWLSSNLNKGHLDYYYWLISVLGLINFIYFVACCWVYGPAENPKTRYSEDIQNDQFNYRELPSS</sequence>
<accession>A0A7N2N4G6</accession>
<feature type="transmembrane region" description="Helical" evidence="6">
    <location>
        <begin position="224"/>
        <end position="244"/>
    </location>
</feature>
<evidence type="ECO:0000256" key="4">
    <source>
        <dbReference type="ARBA" id="ARBA00022989"/>
    </source>
</evidence>
<name>A0A7N2N4G6_QUELO</name>
<feature type="transmembrane region" description="Helical" evidence="6">
    <location>
        <begin position="372"/>
        <end position="394"/>
    </location>
</feature>
<evidence type="ECO:0000313" key="8">
    <source>
        <dbReference type="Proteomes" id="UP000594261"/>
    </source>
</evidence>
<gene>
    <name evidence="7" type="primary">LOC115970499</name>
</gene>